<dbReference type="InterPro" id="IPR008197">
    <property type="entry name" value="WAP_dom"/>
</dbReference>
<dbReference type="InterPro" id="IPR006150">
    <property type="entry name" value="Cys_repeat_1"/>
</dbReference>
<dbReference type="PROSITE" id="PS51390">
    <property type="entry name" value="WAP"/>
    <property type="match status" value="3"/>
</dbReference>
<comment type="caution">
    <text evidence="2">The sequence shown here is derived from an EMBL/GenBank/DDBJ whole genome shotgun (WGS) entry which is preliminary data.</text>
</comment>
<evidence type="ECO:0000313" key="2">
    <source>
        <dbReference type="EMBL" id="GFN86201.1"/>
    </source>
</evidence>
<dbReference type="GO" id="GO:0005576">
    <property type="term" value="C:extracellular region"/>
    <property type="evidence" value="ECO:0007669"/>
    <property type="project" value="InterPro"/>
</dbReference>
<dbReference type="GO" id="GO:0009986">
    <property type="term" value="C:cell surface"/>
    <property type="evidence" value="ECO:0007669"/>
    <property type="project" value="TreeGrafter"/>
</dbReference>
<dbReference type="InterPro" id="IPR036645">
    <property type="entry name" value="Elafin-like_sf"/>
</dbReference>
<dbReference type="SUPFAM" id="SSF57256">
    <property type="entry name" value="Elafin-like"/>
    <property type="match status" value="3"/>
</dbReference>
<dbReference type="CDD" id="cd00199">
    <property type="entry name" value="WAP"/>
    <property type="match status" value="2"/>
</dbReference>
<dbReference type="InterPro" id="IPR042447">
    <property type="entry name" value="Anosmin-1"/>
</dbReference>
<dbReference type="Pfam" id="PF14625">
    <property type="entry name" value="Lustrin_cystein"/>
    <property type="match status" value="5"/>
</dbReference>
<keyword evidence="3" id="KW-1185">Reference proteome</keyword>
<dbReference type="AlphaFoldDB" id="A0AAV3YUQ3"/>
<dbReference type="Gene3D" id="4.10.75.10">
    <property type="entry name" value="Elafin-like"/>
    <property type="match status" value="3"/>
</dbReference>
<evidence type="ECO:0000259" key="1">
    <source>
        <dbReference type="PROSITE" id="PS51390"/>
    </source>
</evidence>
<dbReference type="GO" id="GO:0030414">
    <property type="term" value="F:peptidase inhibitor activity"/>
    <property type="evidence" value="ECO:0007669"/>
    <property type="project" value="InterPro"/>
</dbReference>
<dbReference type="PANTHER" id="PTHR14131">
    <property type="entry name" value="ANOSMIN"/>
    <property type="match status" value="1"/>
</dbReference>
<evidence type="ECO:0000313" key="3">
    <source>
        <dbReference type="Proteomes" id="UP000735302"/>
    </source>
</evidence>
<feature type="domain" description="WAP" evidence="1">
    <location>
        <begin position="290"/>
        <end position="337"/>
    </location>
</feature>
<gene>
    <name evidence="2" type="ORF">PoB_001270700</name>
</gene>
<dbReference type="SMART" id="SM00289">
    <property type="entry name" value="WR1"/>
    <property type="match status" value="6"/>
</dbReference>
<sequence length="589" mass="64831">MLCPKAENWPMPTPRDVPERYPLPARQDCPENTTCRVKACCSAISPDVCIFDVLCLEKPPKLSHTGICSFGDPILVMRNDTLQDIHCGPRSPCPKGTYCNTELMDTYSTCCLSDPNKPVKPGVCPTSKNASKDFCVDTCKNDGDCSLNNKCCDNGCKKECLPPKLDNDRDEKDKPVKPGVCPTSNNASKDFCVDTCKNDGDCRLNDKCCDNGCKKECLPPKLDNDRDEKEKPPKLNHTGICPFGDPISVNKNGTLQAIHCGPRSPCPNGTYCNTELNDTYSTCCPSDPNKPVKPGVCPTSNNASKDFCVDTCKNDGDCRLKDKCCDNGCKKECLPPKLDNGRDEKEKPPKLNHTGICPFGDPVLVNKNGTLQAIHCGPRSPCPNGTYCNTELNDTYSTCCPSDPKKPPKLNHTGICPFGDPISVNKNGTLQAIHCGPRSPCPNGTYCNTELNDTYSTCCPSDPKKPPELYHTGICPFGDPISVNRNGTLQAIHCGPRSPCPNGTYCNTELDDTYSTCCPSDPRSKKCPPVCKIHCPWGKVKDSNDCPICRCKLPSRRRRKNKHGIHWPMPHRIRLNRYIIQSRVKMRMP</sequence>
<dbReference type="InterPro" id="IPR028150">
    <property type="entry name" value="Lustrin_cystein"/>
</dbReference>
<accession>A0AAV3YUQ3</accession>
<proteinExistence type="predicted"/>
<name>A0AAV3YUQ3_9GAST</name>
<dbReference type="EMBL" id="BLXT01001502">
    <property type="protein sequence ID" value="GFN86201.1"/>
    <property type="molecule type" value="Genomic_DNA"/>
</dbReference>
<feature type="domain" description="WAP" evidence="1">
    <location>
        <begin position="174"/>
        <end position="221"/>
    </location>
</feature>
<organism evidence="2 3">
    <name type="scientific">Plakobranchus ocellatus</name>
    <dbReference type="NCBI Taxonomy" id="259542"/>
    <lineage>
        <taxon>Eukaryota</taxon>
        <taxon>Metazoa</taxon>
        <taxon>Spiralia</taxon>
        <taxon>Lophotrochozoa</taxon>
        <taxon>Mollusca</taxon>
        <taxon>Gastropoda</taxon>
        <taxon>Heterobranchia</taxon>
        <taxon>Euthyneura</taxon>
        <taxon>Panpulmonata</taxon>
        <taxon>Sacoglossa</taxon>
        <taxon>Placobranchoidea</taxon>
        <taxon>Plakobranchidae</taxon>
        <taxon>Plakobranchus</taxon>
    </lineage>
</organism>
<dbReference type="SMART" id="SM00217">
    <property type="entry name" value="WAP"/>
    <property type="match status" value="3"/>
</dbReference>
<dbReference type="PANTHER" id="PTHR14131:SF5">
    <property type="entry name" value="ANOSMIN-1"/>
    <property type="match status" value="1"/>
</dbReference>
<dbReference type="GO" id="GO:0030182">
    <property type="term" value="P:neuron differentiation"/>
    <property type="evidence" value="ECO:0007669"/>
    <property type="project" value="TreeGrafter"/>
</dbReference>
<feature type="domain" description="WAP" evidence="1">
    <location>
        <begin position="117"/>
        <end position="164"/>
    </location>
</feature>
<dbReference type="Proteomes" id="UP000735302">
    <property type="component" value="Unassembled WGS sequence"/>
</dbReference>
<protein>
    <submittedName>
        <fullName evidence="2">Wap four-disulfide core domain protein 3</fullName>
    </submittedName>
</protein>
<reference evidence="2 3" key="1">
    <citation type="journal article" date="2021" name="Elife">
        <title>Chloroplast acquisition without the gene transfer in kleptoplastic sea slugs, Plakobranchus ocellatus.</title>
        <authorList>
            <person name="Maeda T."/>
            <person name="Takahashi S."/>
            <person name="Yoshida T."/>
            <person name="Shimamura S."/>
            <person name="Takaki Y."/>
            <person name="Nagai Y."/>
            <person name="Toyoda A."/>
            <person name="Suzuki Y."/>
            <person name="Arimoto A."/>
            <person name="Ishii H."/>
            <person name="Satoh N."/>
            <person name="Nishiyama T."/>
            <person name="Hasebe M."/>
            <person name="Maruyama T."/>
            <person name="Minagawa J."/>
            <person name="Obokata J."/>
            <person name="Shigenobu S."/>
        </authorList>
    </citation>
    <scope>NUCLEOTIDE SEQUENCE [LARGE SCALE GENOMIC DNA]</scope>
</reference>
<dbReference type="Pfam" id="PF00095">
    <property type="entry name" value="WAP"/>
    <property type="match status" value="3"/>
</dbReference>